<name>I4BAZ6_TURPD</name>
<gene>
    <name evidence="1" type="ordered locus">Turpa_3819</name>
</gene>
<dbReference type="EMBL" id="CP002959">
    <property type="protein sequence ID" value="AFM14453.1"/>
    <property type="molecule type" value="Genomic_DNA"/>
</dbReference>
<proteinExistence type="predicted"/>
<protein>
    <submittedName>
        <fullName evidence="1">Uncharacterized protein</fullName>
    </submittedName>
</protein>
<evidence type="ECO:0000313" key="1">
    <source>
        <dbReference type="EMBL" id="AFM14453.1"/>
    </source>
</evidence>
<dbReference type="AlphaFoldDB" id="I4BAZ6"/>
<dbReference type="HOGENOM" id="CLU_1767257_0_0_12"/>
<evidence type="ECO:0000313" key="2">
    <source>
        <dbReference type="Proteomes" id="UP000006048"/>
    </source>
</evidence>
<dbReference type="KEGG" id="tpx:Turpa_3819"/>
<dbReference type="STRING" id="869212.Turpa_3819"/>
<dbReference type="Proteomes" id="UP000006048">
    <property type="component" value="Chromosome"/>
</dbReference>
<reference evidence="1 2" key="1">
    <citation type="submission" date="2012-06" db="EMBL/GenBank/DDBJ databases">
        <title>The complete chromosome of genome of Turneriella parva DSM 21527.</title>
        <authorList>
            <consortium name="US DOE Joint Genome Institute (JGI-PGF)"/>
            <person name="Lucas S."/>
            <person name="Han J."/>
            <person name="Lapidus A."/>
            <person name="Bruce D."/>
            <person name="Goodwin L."/>
            <person name="Pitluck S."/>
            <person name="Peters L."/>
            <person name="Kyrpides N."/>
            <person name="Mavromatis K."/>
            <person name="Ivanova N."/>
            <person name="Mikhailova N."/>
            <person name="Chertkov O."/>
            <person name="Detter J.C."/>
            <person name="Tapia R."/>
            <person name="Han C."/>
            <person name="Land M."/>
            <person name="Hauser L."/>
            <person name="Markowitz V."/>
            <person name="Cheng J.-F."/>
            <person name="Hugenholtz P."/>
            <person name="Woyke T."/>
            <person name="Wu D."/>
            <person name="Gronow S."/>
            <person name="Wellnitz S."/>
            <person name="Brambilla E."/>
            <person name="Klenk H.-P."/>
            <person name="Eisen J.A."/>
        </authorList>
    </citation>
    <scope>NUCLEOTIDE SEQUENCE [LARGE SCALE GENOMIC DNA]</scope>
    <source>
        <strain evidence="2">ATCC BAA-1111 / DSM 21527 / NCTC 11395 / H</strain>
    </source>
</reference>
<organism evidence="1 2">
    <name type="scientific">Turneriella parva (strain ATCC BAA-1111 / DSM 21527 / NCTC 11395 / H)</name>
    <name type="common">Leptospira parva</name>
    <dbReference type="NCBI Taxonomy" id="869212"/>
    <lineage>
        <taxon>Bacteria</taxon>
        <taxon>Pseudomonadati</taxon>
        <taxon>Spirochaetota</taxon>
        <taxon>Spirochaetia</taxon>
        <taxon>Leptospirales</taxon>
        <taxon>Leptospiraceae</taxon>
        <taxon>Turneriella</taxon>
    </lineage>
</organism>
<sequence>MLTTSVSLPENEAVLWRKRQRSILRLAVRSLRVQLRGKAVRRGVKRSYNRVPGEFLVVTTRFTEAEYDTLHMAAASMRVSVSWLVYQLILLWKKPARRNRPNAHVTNYELHLCIWSPNAAILTESLLFYPKIAAPDAHTQPVYLSTP</sequence>
<accession>I4BAZ6</accession>
<keyword evidence="2" id="KW-1185">Reference proteome</keyword>